<dbReference type="AlphaFoldDB" id="A0AAF3FHK2"/>
<dbReference type="WBParaSite" id="MBELARI_LOCUS5342">
    <property type="protein sequence ID" value="MBELARI_LOCUS5342"/>
    <property type="gene ID" value="MBELARI_LOCUS5342"/>
</dbReference>
<name>A0AAF3FHK2_9BILA</name>
<reference evidence="3" key="1">
    <citation type="submission" date="2024-02" db="UniProtKB">
        <authorList>
            <consortium name="WormBaseParasite"/>
        </authorList>
    </citation>
    <scope>IDENTIFICATION</scope>
</reference>
<dbReference type="InterPro" id="IPR011009">
    <property type="entry name" value="Kinase-like_dom_sf"/>
</dbReference>
<dbReference type="InterPro" id="IPR012877">
    <property type="entry name" value="Dhs-27"/>
</dbReference>
<keyword evidence="2" id="KW-1185">Reference proteome</keyword>
<dbReference type="PANTHER" id="PTHR23020:SF15">
    <property type="entry name" value="CHK KINASE-LIKE DOMAIN-CONTAINING PROTEIN"/>
    <property type="match status" value="1"/>
</dbReference>
<evidence type="ECO:0000313" key="2">
    <source>
        <dbReference type="Proteomes" id="UP000887575"/>
    </source>
</evidence>
<dbReference type="Pfam" id="PF07914">
    <property type="entry name" value="DUF1679"/>
    <property type="match status" value="1"/>
</dbReference>
<dbReference type="SUPFAM" id="SSF56112">
    <property type="entry name" value="Protein kinase-like (PK-like)"/>
    <property type="match status" value="1"/>
</dbReference>
<proteinExistence type="predicted"/>
<evidence type="ECO:0000259" key="1">
    <source>
        <dbReference type="SMART" id="SM00587"/>
    </source>
</evidence>
<evidence type="ECO:0000313" key="3">
    <source>
        <dbReference type="WBParaSite" id="MBELARI_LOCUS5342"/>
    </source>
</evidence>
<organism evidence="2 3">
    <name type="scientific">Mesorhabditis belari</name>
    <dbReference type="NCBI Taxonomy" id="2138241"/>
    <lineage>
        <taxon>Eukaryota</taxon>
        <taxon>Metazoa</taxon>
        <taxon>Ecdysozoa</taxon>
        <taxon>Nematoda</taxon>
        <taxon>Chromadorea</taxon>
        <taxon>Rhabditida</taxon>
        <taxon>Rhabditina</taxon>
        <taxon>Rhabditomorpha</taxon>
        <taxon>Rhabditoidea</taxon>
        <taxon>Rhabditidae</taxon>
        <taxon>Mesorhabditinae</taxon>
        <taxon>Mesorhabditis</taxon>
    </lineage>
</organism>
<dbReference type="Proteomes" id="UP000887575">
    <property type="component" value="Unassembled WGS sequence"/>
</dbReference>
<feature type="domain" description="CHK kinase-like" evidence="1">
    <location>
        <begin position="116"/>
        <end position="307"/>
    </location>
</feature>
<dbReference type="PANTHER" id="PTHR23020">
    <property type="entry name" value="UNCHARACTERIZED NUCLEAR HORMONE RECEPTOR-RELATED"/>
    <property type="match status" value="1"/>
</dbReference>
<dbReference type="InterPro" id="IPR052961">
    <property type="entry name" value="Oxido-Kinase-like_Enzymes"/>
</dbReference>
<dbReference type="SMART" id="SM00587">
    <property type="entry name" value="CHK"/>
    <property type="match status" value="1"/>
</dbReference>
<dbReference type="Gene3D" id="3.90.1200.10">
    <property type="match status" value="1"/>
</dbReference>
<protein>
    <recommendedName>
        <fullName evidence="1">CHK kinase-like domain-containing protein</fullName>
    </recommendedName>
</protein>
<dbReference type="InterPro" id="IPR015897">
    <property type="entry name" value="CHK_kinase-like"/>
</dbReference>
<accession>A0AAF3FHK2</accession>
<sequence>MARIGDKRTVQVIGRGMGYVSKLLLIHFDWTSVETFTRHLPECAVVKITIDPPELKPPTTPPSPNDPMILFEQMMHDTELFFYENSIDPTKIPADLKIPKFYCGRKYGVEEVDAGYIALEYIRNTVDRHFYHNIPRNGVIDALDELVKLAVFSVKSPDSLKIWPKSCHSLMSNVLAYCKFYDPNLEERLRRVMERFPELVPELATIIEYLPRNFLDFQNFLRLQRSTCTKPMLCQGDIWSPNILWIRDENDDYRVGGIIDWQIAQIGSPLEDLVFLFHSCLSADEYEKNTNNYLEYYFEQLQKSTKFHELPWGNLDELIKSYEIAYAYMIPVLLPLTVLLVDFEKTCSENVIEQCIDTWRTKRAPTGQQVTPPISSIAFIVSDGQGTPGIKAENDVRL</sequence>